<proteinExistence type="predicted"/>
<feature type="compositionally biased region" description="Basic and acidic residues" evidence="1">
    <location>
        <begin position="82"/>
        <end position="98"/>
    </location>
</feature>
<keyword evidence="3" id="KW-1185">Reference proteome</keyword>
<protein>
    <submittedName>
        <fullName evidence="2">Uncharacterized protein</fullName>
    </submittedName>
</protein>
<dbReference type="EMBL" id="BAAAYL010000001">
    <property type="protein sequence ID" value="GAA3368482.1"/>
    <property type="molecule type" value="Genomic_DNA"/>
</dbReference>
<dbReference type="Proteomes" id="UP001499990">
    <property type="component" value="Unassembled WGS sequence"/>
</dbReference>
<feature type="region of interest" description="Disordered" evidence="1">
    <location>
        <begin position="1"/>
        <end position="38"/>
    </location>
</feature>
<evidence type="ECO:0000313" key="2">
    <source>
        <dbReference type="EMBL" id="GAA3368482.1"/>
    </source>
</evidence>
<evidence type="ECO:0000313" key="3">
    <source>
        <dbReference type="Proteomes" id="UP001499990"/>
    </source>
</evidence>
<gene>
    <name evidence="2" type="ORF">GCM10020367_07000</name>
</gene>
<comment type="caution">
    <text evidence="2">The sequence shown here is derived from an EMBL/GenBank/DDBJ whole genome shotgun (WGS) entry which is preliminary data.</text>
</comment>
<feature type="region of interest" description="Disordered" evidence="1">
    <location>
        <begin position="53"/>
        <end position="105"/>
    </location>
</feature>
<reference evidence="3" key="1">
    <citation type="journal article" date="2019" name="Int. J. Syst. Evol. Microbiol.">
        <title>The Global Catalogue of Microorganisms (GCM) 10K type strain sequencing project: providing services to taxonomists for standard genome sequencing and annotation.</title>
        <authorList>
            <consortium name="The Broad Institute Genomics Platform"/>
            <consortium name="The Broad Institute Genome Sequencing Center for Infectious Disease"/>
            <person name="Wu L."/>
            <person name="Ma J."/>
        </authorList>
    </citation>
    <scope>NUCLEOTIDE SEQUENCE [LARGE SCALE GENOMIC DNA]</scope>
    <source>
        <strain evidence="3">JCM 9651</strain>
    </source>
</reference>
<organism evidence="2 3">
    <name type="scientific">Streptomyces sannanensis</name>
    <dbReference type="NCBI Taxonomy" id="285536"/>
    <lineage>
        <taxon>Bacteria</taxon>
        <taxon>Bacillati</taxon>
        <taxon>Actinomycetota</taxon>
        <taxon>Actinomycetes</taxon>
        <taxon>Kitasatosporales</taxon>
        <taxon>Streptomycetaceae</taxon>
        <taxon>Streptomyces</taxon>
    </lineage>
</organism>
<evidence type="ECO:0000256" key="1">
    <source>
        <dbReference type="SAM" id="MobiDB-lite"/>
    </source>
</evidence>
<sequence>MQRGQQVVVASRTGFDDRDPGGGVRDEDTEQTVPVHGGLLEEELAVTGQIGHRLGRSGGYMKDPGRETHPQILTQSFGDGPPMREGDHEARARTRWEDPGAGSCL</sequence>
<feature type="compositionally biased region" description="Basic and acidic residues" evidence="1">
    <location>
        <begin position="14"/>
        <end position="26"/>
    </location>
</feature>
<name>A0ABP6S5G7_9ACTN</name>
<accession>A0ABP6S5G7</accession>